<organism evidence="2 3">
    <name type="scientific">Volvox africanus</name>
    <dbReference type="NCBI Taxonomy" id="51714"/>
    <lineage>
        <taxon>Eukaryota</taxon>
        <taxon>Viridiplantae</taxon>
        <taxon>Chlorophyta</taxon>
        <taxon>core chlorophytes</taxon>
        <taxon>Chlorophyceae</taxon>
        <taxon>CS clade</taxon>
        <taxon>Chlamydomonadales</taxon>
        <taxon>Volvocaceae</taxon>
        <taxon>Volvox</taxon>
    </lineage>
</organism>
<dbReference type="SUPFAM" id="SSF82861">
    <property type="entry name" value="Mechanosensitive channel protein MscS (YggB), transmembrane region"/>
    <property type="match status" value="1"/>
</dbReference>
<evidence type="ECO:0000313" key="2">
    <source>
        <dbReference type="EMBL" id="GLI60648.1"/>
    </source>
</evidence>
<dbReference type="EMBL" id="BSDZ01000008">
    <property type="protein sequence ID" value="GLI60648.1"/>
    <property type="molecule type" value="Genomic_DNA"/>
</dbReference>
<evidence type="ECO:0000313" key="3">
    <source>
        <dbReference type="Proteomes" id="UP001165090"/>
    </source>
</evidence>
<evidence type="ECO:0000256" key="1">
    <source>
        <dbReference type="SAM" id="Phobius"/>
    </source>
</evidence>
<keyword evidence="3" id="KW-1185">Reference proteome</keyword>
<dbReference type="Gene3D" id="1.10.287.1260">
    <property type="match status" value="1"/>
</dbReference>
<name>A0ABQ5RSS6_9CHLO</name>
<feature type="transmembrane region" description="Helical" evidence="1">
    <location>
        <begin position="35"/>
        <end position="53"/>
    </location>
</feature>
<dbReference type="PANTHER" id="PTHR30566:SF5">
    <property type="entry name" value="MECHANOSENSITIVE ION CHANNEL PROTEIN 1, MITOCHONDRIAL-RELATED"/>
    <property type="match status" value="1"/>
</dbReference>
<accession>A0ABQ5RSS6</accession>
<reference evidence="2 3" key="1">
    <citation type="journal article" date="2023" name="IScience">
        <title>Expanded male sex-determining region conserved during the evolution of homothallism in the green alga Volvox.</title>
        <authorList>
            <person name="Yamamoto K."/>
            <person name="Matsuzaki R."/>
            <person name="Mahakham W."/>
            <person name="Heman W."/>
            <person name="Sekimoto H."/>
            <person name="Kawachi M."/>
            <person name="Minakuchi Y."/>
            <person name="Toyoda A."/>
            <person name="Nozaki H."/>
        </authorList>
    </citation>
    <scope>NUCLEOTIDE SEQUENCE [LARGE SCALE GENOMIC DNA]</scope>
    <source>
        <strain evidence="2 3">NIES-4468</strain>
    </source>
</reference>
<sequence length="114" mass="12330">MLYRYWCSISHLRLVGVQISPISLASSKTGLLRRFATWVLLAAATVLVVQLLGVDVRSLLMVTGGSSIVAGLASQQLLTNAVSFMQMHPNCYWPRGAVRRAINCREGSLSAVPG</sequence>
<protein>
    <submittedName>
        <fullName evidence="2">Uncharacterized protein</fullName>
    </submittedName>
</protein>
<proteinExistence type="predicted"/>
<comment type="caution">
    <text evidence="2">The sequence shown here is derived from an EMBL/GenBank/DDBJ whole genome shotgun (WGS) entry which is preliminary data.</text>
</comment>
<keyword evidence="1" id="KW-0812">Transmembrane</keyword>
<keyword evidence="1" id="KW-1133">Transmembrane helix</keyword>
<keyword evidence="1" id="KW-0472">Membrane</keyword>
<dbReference type="Proteomes" id="UP001165090">
    <property type="component" value="Unassembled WGS sequence"/>
</dbReference>
<dbReference type="PANTHER" id="PTHR30566">
    <property type="entry name" value="YNAI-RELATED MECHANOSENSITIVE ION CHANNEL"/>
    <property type="match status" value="1"/>
</dbReference>
<gene>
    <name evidence="2" type="ORF">VaNZ11_002845</name>
</gene>
<dbReference type="InterPro" id="IPR011014">
    <property type="entry name" value="MscS_channel_TM-2"/>
</dbReference>